<dbReference type="EMBL" id="JANBQB010000449">
    <property type="protein sequence ID" value="KAJ1976253.1"/>
    <property type="molecule type" value="Genomic_DNA"/>
</dbReference>
<evidence type="ECO:0000313" key="2">
    <source>
        <dbReference type="Proteomes" id="UP001151582"/>
    </source>
</evidence>
<dbReference type="OrthoDB" id="5522864at2759"/>
<keyword evidence="2" id="KW-1185">Reference proteome</keyword>
<protein>
    <submittedName>
        <fullName evidence="1">Uncharacterized protein</fullName>
    </submittedName>
</protein>
<reference evidence="1" key="1">
    <citation type="submission" date="2022-07" db="EMBL/GenBank/DDBJ databases">
        <title>Phylogenomic reconstructions and comparative analyses of Kickxellomycotina fungi.</title>
        <authorList>
            <person name="Reynolds N.K."/>
            <person name="Stajich J.E."/>
            <person name="Barry K."/>
            <person name="Grigoriev I.V."/>
            <person name="Crous P."/>
            <person name="Smith M.E."/>
        </authorList>
    </citation>
    <scope>NUCLEOTIDE SEQUENCE</scope>
    <source>
        <strain evidence="1">RSA 567</strain>
    </source>
</reference>
<dbReference type="Proteomes" id="UP001151582">
    <property type="component" value="Unassembled WGS sequence"/>
</dbReference>
<name>A0A9W8B528_9FUNG</name>
<sequence length="177" mass="20243">MDGKVQRYRIFRSSTFSLDRTILNDNNDVEYAKSSNALGFNKQLVETATDEVMWAHDGRQLCSENRSYTSDTSGLGLTLSRTHGCHMPWYQFNWDNEGYIWKCHGFGSFGFDCYRVHDNYRVAKYHSSYLKQVLGTLTLYLMPGSSPGLKELLIFSIIDLVEVRVAKARLHGPIGLL</sequence>
<comment type="caution">
    <text evidence="1">The sequence shown here is derived from an EMBL/GenBank/DDBJ whole genome shotgun (WGS) entry which is preliminary data.</text>
</comment>
<gene>
    <name evidence="1" type="ORF">H4R34_004045</name>
</gene>
<dbReference type="AlphaFoldDB" id="A0A9W8B528"/>
<accession>A0A9W8B528</accession>
<proteinExistence type="predicted"/>
<evidence type="ECO:0000313" key="1">
    <source>
        <dbReference type="EMBL" id="KAJ1976253.1"/>
    </source>
</evidence>
<organism evidence="1 2">
    <name type="scientific">Dimargaris verticillata</name>
    <dbReference type="NCBI Taxonomy" id="2761393"/>
    <lineage>
        <taxon>Eukaryota</taxon>
        <taxon>Fungi</taxon>
        <taxon>Fungi incertae sedis</taxon>
        <taxon>Zoopagomycota</taxon>
        <taxon>Kickxellomycotina</taxon>
        <taxon>Dimargaritomycetes</taxon>
        <taxon>Dimargaritales</taxon>
        <taxon>Dimargaritaceae</taxon>
        <taxon>Dimargaris</taxon>
    </lineage>
</organism>